<keyword evidence="2" id="KW-1185">Reference proteome</keyword>
<organism evidence="1 2">
    <name type="scientific">Caballeronia pedi</name>
    <dbReference type="NCBI Taxonomy" id="1777141"/>
    <lineage>
        <taxon>Bacteria</taxon>
        <taxon>Pseudomonadati</taxon>
        <taxon>Pseudomonadota</taxon>
        <taxon>Betaproteobacteria</taxon>
        <taxon>Burkholderiales</taxon>
        <taxon>Burkholderiaceae</taxon>
        <taxon>Caballeronia</taxon>
    </lineage>
</organism>
<comment type="caution">
    <text evidence="1">The sequence shown here is derived from an EMBL/GenBank/DDBJ whole genome shotgun (WGS) entry which is preliminary data.</text>
</comment>
<dbReference type="STRING" id="1777141.AWB80_07530"/>
<proteinExistence type="predicted"/>
<dbReference type="AlphaFoldDB" id="A0A158DV52"/>
<name>A0A158DV52_9BURK</name>
<dbReference type="OrthoDB" id="9153700at2"/>
<reference evidence="1" key="1">
    <citation type="submission" date="2016-01" db="EMBL/GenBank/DDBJ databases">
        <authorList>
            <person name="Peeters C."/>
        </authorList>
    </citation>
    <scope>NUCLEOTIDE SEQUENCE [LARGE SCALE GENOMIC DNA]</scope>
    <source>
        <strain evidence="1">LMG 29323</strain>
    </source>
</reference>
<sequence length="186" mass="21561">MTTTVSKLPPMETYYVSGPDCAWATIAIRGWSDTAEDERVLHRGEILINSDFGNFAHRWNHMGMPIKDFLVKIGRNYLLDKLAPGDVVEFDFDASLDSVRRHIIKQRRAGVLDHDDARSAWNDVPTNHSSKEIFTYLLTEGEYFRCIDFDTIEGMLVERENVQLVGFYDAIWIHFVEQLRTEIRYG</sequence>
<evidence type="ECO:0000313" key="1">
    <source>
        <dbReference type="EMBL" id="SAK98475.1"/>
    </source>
</evidence>
<protein>
    <submittedName>
        <fullName evidence="1">Uncharacterized protein</fullName>
    </submittedName>
</protein>
<dbReference type="EMBL" id="FCOE02000050">
    <property type="protein sequence ID" value="SAK98475.1"/>
    <property type="molecule type" value="Genomic_DNA"/>
</dbReference>
<evidence type="ECO:0000313" key="2">
    <source>
        <dbReference type="Proteomes" id="UP000054911"/>
    </source>
</evidence>
<gene>
    <name evidence="1" type="ORF">AWB80_07530</name>
</gene>
<dbReference type="Pfam" id="PF26211">
    <property type="entry name" value="Phage_phiTE_072"/>
    <property type="match status" value="1"/>
</dbReference>
<accession>A0A158DV52</accession>
<dbReference type="RefSeq" id="WP_061179728.1">
    <property type="nucleotide sequence ID" value="NZ_FCOE02000050.1"/>
</dbReference>
<dbReference type="Proteomes" id="UP000054911">
    <property type="component" value="Unassembled WGS sequence"/>
</dbReference>
<dbReference type="InterPro" id="IPR058701">
    <property type="entry name" value="PhiTE_072-like"/>
</dbReference>